<keyword evidence="3" id="KW-1185">Reference proteome</keyword>
<evidence type="ECO:0000313" key="3">
    <source>
        <dbReference type="Proteomes" id="UP001220324"/>
    </source>
</evidence>
<gene>
    <name evidence="2" type="ORF">N7494_004689</name>
</gene>
<evidence type="ECO:0008006" key="4">
    <source>
        <dbReference type="Google" id="ProtNLM"/>
    </source>
</evidence>
<evidence type="ECO:0000256" key="1">
    <source>
        <dbReference type="SAM" id="MobiDB-lite"/>
    </source>
</evidence>
<sequence>MSKIPPFDINSAFSKPDTSNVSKASEPQETTDAWVHKTKPPLFWEFISTHPISLKLKNMETALSAGADPNEMDHERDPRRSLGRPLHCAMGDWGNPVHVKENIPAIKLLLEHGADPRLPGPEVKPASLGLQSPLEYARRLAMREWRGDDELLDCGYYAEAYRVMKEAADDLDRRDAPTKGGVVDSVLGFLGVR</sequence>
<dbReference type="AlphaFoldDB" id="A0AAD6D285"/>
<proteinExistence type="predicted"/>
<evidence type="ECO:0000313" key="2">
    <source>
        <dbReference type="EMBL" id="KAJ5547104.1"/>
    </source>
</evidence>
<dbReference type="Proteomes" id="UP001220324">
    <property type="component" value="Unassembled WGS sequence"/>
</dbReference>
<reference evidence="2 3" key="1">
    <citation type="journal article" date="2023" name="IMA Fungus">
        <title>Comparative genomic study of the Penicillium genus elucidates a diverse pangenome and 15 lateral gene transfer events.</title>
        <authorList>
            <person name="Petersen C."/>
            <person name="Sorensen T."/>
            <person name="Nielsen M.R."/>
            <person name="Sondergaard T.E."/>
            <person name="Sorensen J.L."/>
            <person name="Fitzpatrick D.A."/>
            <person name="Frisvad J.C."/>
            <person name="Nielsen K.L."/>
        </authorList>
    </citation>
    <scope>NUCLEOTIDE SEQUENCE [LARGE SCALE GENOMIC DNA]</scope>
    <source>
        <strain evidence="2 3">IBT 35679</strain>
    </source>
</reference>
<dbReference type="EMBL" id="JAQIZZ010000003">
    <property type="protein sequence ID" value="KAJ5547104.1"/>
    <property type="molecule type" value="Genomic_DNA"/>
</dbReference>
<feature type="compositionally biased region" description="Polar residues" evidence="1">
    <location>
        <begin position="11"/>
        <end position="31"/>
    </location>
</feature>
<accession>A0AAD6D285</accession>
<feature type="region of interest" description="Disordered" evidence="1">
    <location>
        <begin position="1"/>
        <end position="33"/>
    </location>
</feature>
<comment type="caution">
    <text evidence="2">The sequence shown here is derived from an EMBL/GenBank/DDBJ whole genome shotgun (WGS) entry which is preliminary data.</text>
</comment>
<dbReference type="Gene3D" id="1.25.40.20">
    <property type="entry name" value="Ankyrin repeat-containing domain"/>
    <property type="match status" value="1"/>
</dbReference>
<name>A0AAD6D285_9EURO</name>
<protein>
    <recommendedName>
        <fullName evidence="4">Ankyrin repeat protein</fullName>
    </recommendedName>
</protein>
<dbReference type="InterPro" id="IPR036770">
    <property type="entry name" value="Ankyrin_rpt-contain_sf"/>
</dbReference>
<organism evidence="2 3">
    <name type="scientific">Penicillium frequentans</name>
    <dbReference type="NCBI Taxonomy" id="3151616"/>
    <lineage>
        <taxon>Eukaryota</taxon>
        <taxon>Fungi</taxon>
        <taxon>Dikarya</taxon>
        <taxon>Ascomycota</taxon>
        <taxon>Pezizomycotina</taxon>
        <taxon>Eurotiomycetes</taxon>
        <taxon>Eurotiomycetidae</taxon>
        <taxon>Eurotiales</taxon>
        <taxon>Aspergillaceae</taxon>
        <taxon>Penicillium</taxon>
    </lineage>
</organism>